<dbReference type="GO" id="GO:0003887">
    <property type="term" value="F:DNA-directed DNA polymerase activity"/>
    <property type="evidence" value="ECO:0007669"/>
    <property type="project" value="UniProtKB-UniRule"/>
</dbReference>
<evidence type="ECO:0000313" key="14">
    <source>
        <dbReference type="Proteomes" id="UP000185478"/>
    </source>
</evidence>
<dbReference type="OrthoDB" id="468978at2"/>
<dbReference type="GO" id="GO:0009360">
    <property type="term" value="C:DNA polymerase III complex"/>
    <property type="evidence" value="ECO:0007669"/>
    <property type="project" value="InterPro"/>
</dbReference>
<keyword evidence="8" id="KW-0238">DNA-binding</keyword>
<dbReference type="GO" id="GO:0005737">
    <property type="term" value="C:cytoplasm"/>
    <property type="evidence" value="ECO:0007669"/>
    <property type="project" value="UniProtKB-SubCell"/>
</dbReference>
<reference evidence="13 14" key="1">
    <citation type="submission" date="2014-08" db="EMBL/GenBank/DDBJ databases">
        <title>Complete genome sequence of Corynebacterium aquilae S-613T(T) (=DSM 44791(T)), isolated from the choana of a healthy golden eagle.</title>
        <authorList>
            <person name="Ruckert C."/>
            <person name="Albersmeier A."/>
            <person name="Winkler A."/>
            <person name="Kalinowski J."/>
        </authorList>
    </citation>
    <scope>NUCLEOTIDE SEQUENCE [LARGE SCALE GENOMIC DNA]</scope>
    <source>
        <strain evidence="13 14">S-613</strain>
    </source>
</reference>
<feature type="domain" description="DNA polymerase III beta sliding clamp central" evidence="11">
    <location>
        <begin position="132"/>
        <end position="255"/>
    </location>
</feature>
<feature type="domain" description="DNA polymerase III beta sliding clamp C-terminal" evidence="12">
    <location>
        <begin position="259"/>
        <end position="369"/>
    </location>
</feature>
<dbReference type="SUPFAM" id="SSF55979">
    <property type="entry name" value="DNA clamp"/>
    <property type="match status" value="3"/>
</dbReference>
<evidence type="ECO:0000256" key="1">
    <source>
        <dbReference type="ARBA" id="ARBA00004496"/>
    </source>
</evidence>
<dbReference type="Proteomes" id="UP000185478">
    <property type="component" value="Chromosome"/>
</dbReference>
<evidence type="ECO:0000256" key="9">
    <source>
        <dbReference type="PIRNR" id="PIRNR000804"/>
    </source>
</evidence>
<evidence type="ECO:0000256" key="7">
    <source>
        <dbReference type="ARBA" id="ARBA00022932"/>
    </source>
</evidence>
<dbReference type="CDD" id="cd00140">
    <property type="entry name" value="beta_clamp"/>
    <property type="match status" value="1"/>
</dbReference>
<dbReference type="GO" id="GO:0006271">
    <property type="term" value="P:DNA strand elongation involved in DNA replication"/>
    <property type="evidence" value="ECO:0007669"/>
    <property type="project" value="TreeGrafter"/>
</dbReference>
<gene>
    <name evidence="13" type="ORF">CAQU_00010</name>
</gene>
<dbReference type="PANTHER" id="PTHR30478">
    <property type="entry name" value="DNA POLYMERASE III SUBUNIT BETA"/>
    <property type="match status" value="1"/>
</dbReference>
<dbReference type="SMART" id="SM00480">
    <property type="entry name" value="POL3Bc"/>
    <property type="match status" value="1"/>
</dbReference>
<evidence type="ECO:0000256" key="3">
    <source>
        <dbReference type="ARBA" id="ARBA00022490"/>
    </source>
</evidence>
<dbReference type="STRING" id="1431546.CAQU_00010"/>
<proteinExistence type="inferred from homology"/>
<keyword evidence="3 9" id="KW-0963">Cytoplasm</keyword>
<dbReference type="RefSeq" id="WP_075724133.1">
    <property type="nucleotide sequence ID" value="NZ_CP009245.1"/>
</dbReference>
<comment type="subunit">
    <text evidence="9">Forms a ring-shaped head-to-tail homodimer around DNA.</text>
</comment>
<evidence type="ECO:0000259" key="11">
    <source>
        <dbReference type="Pfam" id="PF02767"/>
    </source>
</evidence>
<evidence type="ECO:0000256" key="8">
    <source>
        <dbReference type="ARBA" id="ARBA00023125"/>
    </source>
</evidence>
<evidence type="ECO:0000256" key="4">
    <source>
        <dbReference type="ARBA" id="ARBA00022679"/>
    </source>
</evidence>
<keyword evidence="14" id="KW-1185">Reference proteome</keyword>
<feature type="domain" description="DNA polymerase III beta sliding clamp N-terminal" evidence="10">
    <location>
        <begin position="7"/>
        <end position="123"/>
    </location>
</feature>
<dbReference type="GO" id="GO:0003677">
    <property type="term" value="F:DNA binding"/>
    <property type="evidence" value="ECO:0007669"/>
    <property type="project" value="UniProtKB-UniRule"/>
</dbReference>
<dbReference type="InterPro" id="IPR001001">
    <property type="entry name" value="DNA_polIII_beta"/>
</dbReference>
<comment type="function">
    <text evidence="9">Confers DNA tethering and processivity to DNA polymerases and other proteins. Acts as a clamp, forming a ring around DNA (a reaction catalyzed by the clamp-loading complex) which diffuses in an ATP-independent manner freely and bidirectionally along dsDNA. Initially characterized for its ability to contact the catalytic subunit of DNA polymerase III (Pol III), a complex, multichain enzyme responsible for most of the replicative synthesis in bacteria; Pol III exhibits 3'-5' exonuclease proofreading activity. The beta chain is required for initiation of replication as well as for processivity of DNA replication.</text>
</comment>
<evidence type="ECO:0000313" key="13">
    <source>
        <dbReference type="EMBL" id="APT83743.1"/>
    </source>
</evidence>
<organism evidence="13 14">
    <name type="scientific">Corynebacterium aquilae DSM 44791</name>
    <dbReference type="NCBI Taxonomy" id="1431546"/>
    <lineage>
        <taxon>Bacteria</taxon>
        <taxon>Bacillati</taxon>
        <taxon>Actinomycetota</taxon>
        <taxon>Actinomycetes</taxon>
        <taxon>Mycobacteriales</taxon>
        <taxon>Corynebacteriaceae</taxon>
        <taxon>Corynebacterium</taxon>
    </lineage>
</organism>
<evidence type="ECO:0000259" key="12">
    <source>
        <dbReference type="Pfam" id="PF02768"/>
    </source>
</evidence>
<dbReference type="PIRSF" id="PIRSF000804">
    <property type="entry name" value="DNA_pol_III_b"/>
    <property type="match status" value="1"/>
</dbReference>
<dbReference type="PANTHER" id="PTHR30478:SF0">
    <property type="entry name" value="BETA SLIDING CLAMP"/>
    <property type="match status" value="1"/>
</dbReference>
<keyword evidence="7 9" id="KW-0239">DNA-directed DNA polymerase</keyword>
<dbReference type="GO" id="GO:0008408">
    <property type="term" value="F:3'-5' exonuclease activity"/>
    <property type="evidence" value="ECO:0007669"/>
    <property type="project" value="InterPro"/>
</dbReference>
<sequence>MDVQAVSFQVAKDDLAHAVGWVARNLPAKPAQPVLRGMLITADDEGLELAGFDYEVSTLVRIPAIVHTTGRIAVAGKLLSEIVSNLPSKPIDVQLDDSTVIFRCGSSRFELPSIPLEDYPQLPQLPAITGTIDPKLFVEAVSQVAMAAGKDDALPMLTGVNVIISGEEVTLVATDRFRLAVRQLQWNPQPGIGEATVLVPAKTLMDNARTLDTNMPDPVEIAIGDGEAIGQDGLFGLRVEARRTTTRLLDAQFPNHRPLLPATNRSVVIMDIPSLVDALRRVSLVTDRSESQIRMHFHSDHVVLSAGTAGGHAEETLPCELHGEEVATAFRSSFLRDGLGVLNSDKVMFGFTEAKRPAILVAYNGEELAQDDQGDYLTPDNDFRYVLMPVRLPS</sequence>
<evidence type="ECO:0000256" key="5">
    <source>
        <dbReference type="ARBA" id="ARBA00022695"/>
    </source>
</evidence>
<evidence type="ECO:0000259" key="10">
    <source>
        <dbReference type="Pfam" id="PF00712"/>
    </source>
</evidence>
<dbReference type="InterPro" id="IPR022634">
    <property type="entry name" value="DNA_polIII_beta_N"/>
</dbReference>
<name>A0A1L7CD78_9CORY</name>
<dbReference type="InterPro" id="IPR022637">
    <property type="entry name" value="DNA_polIII_beta_cen"/>
</dbReference>
<dbReference type="FunFam" id="3.10.150.10:FF:000005">
    <property type="entry name" value="Beta sliding clamp"/>
    <property type="match status" value="1"/>
</dbReference>
<keyword evidence="4 9" id="KW-0808">Transferase</keyword>
<keyword evidence="5 9" id="KW-0548">Nucleotidyltransferase</keyword>
<comment type="subcellular location">
    <subcellularLocation>
        <location evidence="1 9">Cytoplasm</location>
    </subcellularLocation>
</comment>
<dbReference type="NCBIfam" id="TIGR00663">
    <property type="entry name" value="dnan"/>
    <property type="match status" value="1"/>
</dbReference>
<dbReference type="InterPro" id="IPR022635">
    <property type="entry name" value="DNA_polIII_beta_C"/>
</dbReference>
<accession>A0A1L7CD78</accession>
<evidence type="ECO:0000256" key="2">
    <source>
        <dbReference type="ARBA" id="ARBA00010752"/>
    </source>
</evidence>
<keyword evidence="6 9" id="KW-0235">DNA replication</keyword>
<dbReference type="InterPro" id="IPR046938">
    <property type="entry name" value="DNA_clamp_sf"/>
</dbReference>
<dbReference type="KEGG" id="caqu:CAQU_00010"/>
<dbReference type="Pfam" id="PF02767">
    <property type="entry name" value="DNA_pol3_beta_2"/>
    <property type="match status" value="1"/>
</dbReference>
<evidence type="ECO:0000256" key="6">
    <source>
        <dbReference type="ARBA" id="ARBA00022705"/>
    </source>
</evidence>
<comment type="similarity">
    <text evidence="2 9">Belongs to the beta sliding clamp family.</text>
</comment>
<dbReference type="Pfam" id="PF00712">
    <property type="entry name" value="DNA_pol3_beta"/>
    <property type="match status" value="1"/>
</dbReference>
<dbReference type="Gene3D" id="3.10.150.10">
    <property type="entry name" value="DNA Polymerase III, subunit A, domain 2"/>
    <property type="match status" value="3"/>
</dbReference>
<dbReference type="AlphaFoldDB" id="A0A1L7CD78"/>
<dbReference type="EMBL" id="CP009245">
    <property type="protein sequence ID" value="APT83743.1"/>
    <property type="molecule type" value="Genomic_DNA"/>
</dbReference>
<protein>
    <recommendedName>
        <fullName evidence="9">Beta sliding clamp</fullName>
    </recommendedName>
</protein>
<dbReference type="Pfam" id="PF02768">
    <property type="entry name" value="DNA_pol3_beta_3"/>
    <property type="match status" value="1"/>
</dbReference>